<dbReference type="OrthoDB" id="1496268at2"/>
<proteinExistence type="predicted"/>
<keyword evidence="5 6" id="KW-0472">Membrane</keyword>
<feature type="transmembrane region" description="Helical" evidence="6">
    <location>
        <begin position="300"/>
        <end position="318"/>
    </location>
</feature>
<dbReference type="PANTHER" id="PTHR30250">
    <property type="entry name" value="PST FAMILY PREDICTED COLANIC ACID TRANSPORTER"/>
    <property type="match status" value="1"/>
</dbReference>
<dbReference type="EMBL" id="FTNZ01000002">
    <property type="protein sequence ID" value="SIS31734.1"/>
    <property type="molecule type" value="Genomic_DNA"/>
</dbReference>
<feature type="transmembrane region" description="Helical" evidence="6">
    <location>
        <begin position="44"/>
        <end position="71"/>
    </location>
</feature>
<evidence type="ECO:0000256" key="6">
    <source>
        <dbReference type="SAM" id="Phobius"/>
    </source>
</evidence>
<dbReference type="Pfam" id="PF01943">
    <property type="entry name" value="Polysacc_synt"/>
    <property type="match status" value="1"/>
</dbReference>
<dbReference type="PANTHER" id="PTHR30250:SF11">
    <property type="entry name" value="O-ANTIGEN TRANSPORTER-RELATED"/>
    <property type="match status" value="1"/>
</dbReference>
<keyword evidence="2" id="KW-1003">Cell membrane</keyword>
<reference evidence="8 9" key="1">
    <citation type="submission" date="2017-01" db="EMBL/GenBank/DDBJ databases">
        <authorList>
            <person name="Mah S.A."/>
            <person name="Swanson W.J."/>
            <person name="Moy G.W."/>
            <person name="Vacquier V.D."/>
        </authorList>
    </citation>
    <scope>NUCLEOTIDE SEQUENCE [LARGE SCALE GENOMIC DNA]</scope>
    <source>
        <strain evidence="8 9">DSM 16927</strain>
    </source>
</reference>
<dbReference type="InterPro" id="IPR002797">
    <property type="entry name" value="Polysacc_synth"/>
</dbReference>
<comment type="subcellular location">
    <subcellularLocation>
        <location evidence="1">Cell membrane</location>
        <topology evidence="1">Multi-pass membrane protein</topology>
    </subcellularLocation>
</comment>
<evidence type="ECO:0000313" key="8">
    <source>
        <dbReference type="EMBL" id="SIS31734.1"/>
    </source>
</evidence>
<dbReference type="EMBL" id="CP033926">
    <property type="protein sequence ID" value="AZA99836.1"/>
    <property type="molecule type" value="Genomic_DNA"/>
</dbReference>
<feature type="transmembrane region" description="Helical" evidence="6">
    <location>
        <begin position="256"/>
        <end position="279"/>
    </location>
</feature>
<feature type="transmembrane region" description="Helical" evidence="6">
    <location>
        <begin position="365"/>
        <end position="384"/>
    </location>
</feature>
<evidence type="ECO:0000256" key="3">
    <source>
        <dbReference type="ARBA" id="ARBA00022692"/>
    </source>
</evidence>
<dbReference type="InterPro" id="IPR050833">
    <property type="entry name" value="Poly_Biosynth_Transport"/>
</dbReference>
<feature type="transmembrane region" description="Helical" evidence="6">
    <location>
        <begin position="174"/>
        <end position="192"/>
    </location>
</feature>
<keyword evidence="4 6" id="KW-1133">Transmembrane helix</keyword>
<evidence type="ECO:0000256" key="5">
    <source>
        <dbReference type="ARBA" id="ARBA00023136"/>
    </source>
</evidence>
<dbReference type="Proteomes" id="UP000186106">
    <property type="component" value="Unassembled WGS sequence"/>
</dbReference>
<keyword evidence="3 6" id="KW-0812">Transmembrane</keyword>
<evidence type="ECO:0000256" key="1">
    <source>
        <dbReference type="ARBA" id="ARBA00004651"/>
    </source>
</evidence>
<feature type="transmembrane region" description="Helical" evidence="6">
    <location>
        <begin position="12"/>
        <end position="32"/>
    </location>
</feature>
<evidence type="ECO:0000256" key="4">
    <source>
        <dbReference type="ARBA" id="ARBA00022989"/>
    </source>
</evidence>
<sequence>MSVNKTFIFDTLKYIPIKVLPAFAGVLTVFFLTKQSLLDTASYVNYTFIMAALLIFAQIVGGWVNSSVIYYHSSFDNDEEKKFFIINISYLQWFFLLLGSIGLFFTIFIAIQSLLISLFIVLILVFQIFLNFNYSFFQAKREITRQINATFIQALFQIVGIIVCYFFFKGSLDAVFFFLLLSYAVTSVFIVLQKKNLMHFDFNLKTSFDITFCKKILSYGLPICLWFFSTQLYQIGDRILFKYFNFTDHVGNYVSFRDLAVGLSGFISMPLLFASHPIIMQLSKNEENKPDIESLLRKNILILTAIFLPIIVISYFYGEDLIKYIVGEKYLLNPVLMSVVLFTILLGCISIYLQKGIESKGNTMLMLKISLLVACISILLNIIFIKKHGIVSSIYISLISHLLYCLGIYFYSRKIFKIFF</sequence>
<feature type="transmembrane region" description="Helical" evidence="6">
    <location>
        <begin position="83"/>
        <end position="109"/>
    </location>
</feature>
<gene>
    <name evidence="7" type="ORF">EG359_09480</name>
    <name evidence="8" type="ORF">SAMN05421768_102543</name>
</gene>
<reference evidence="7 10" key="2">
    <citation type="submission" date="2018-11" db="EMBL/GenBank/DDBJ databases">
        <title>Proposal to divide the Flavobacteriaceae and reorganize its genera based on Amino Acid Identity values calculated from whole genome sequences.</title>
        <authorList>
            <person name="Nicholson A.C."/>
            <person name="Gulvik C.A."/>
            <person name="Whitney A.M."/>
            <person name="Humrighouse B.W."/>
            <person name="Bell M."/>
            <person name="Holmes B."/>
            <person name="Steigerwalt A.G."/>
            <person name="Villarma A."/>
            <person name="Sheth M."/>
            <person name="Batra D."/>
            <person name="Pryor J."/>
            <person name="Bernardet J.-F."/>
            <person name="Hugo C."/>
            <person name="Kampfer P."/>
            <person name="Newman J."/>
            <person name="McQuiston J.R."/>
        </authorList>
    </citation>
    <scope>NUCLEOTIDE SEQUENCE [LARGE SCALE GENOMIC DNA]</scope>
    <source>
        <strain evidence="7 10">DSM 16927</strain>
    </source>
</reference>
<feature type="transmembrane region" description="Helical" evidence="6">
    <location>
        <begin position="330"/>
        <end position="353"/>
    </location>
</feature>
<dbReference type="AlphaFoldDB" id="A0A1N7I3V2"/>
<dbReference type="RefSeq" id="WP_076352595.1">
    <property type="nucleotide sequence ID" value="NZ_CP033926.1"/>
</dbReference>
<organism evidence="8 9">
    <name type="scientific">Chryseobacterium joostei</name>
    <dbReference type="NCBI Taxonomy" id="112234"/>
    <lineage>
        <taxon>Bacteria</taxon>
        <taxon>Pseudomonadati</taxon>
        <taxon>Bacteroidota</taxon>
        <taxon>Flavobacteriia</taxon>
        <taxon>Flavobacteriales</taxon>
        <taxon>Weeksellaceae</taxon>
        <taxon>Chryseobacterium group</taxon>
        <taxon>Chryseobacterium</taxon>
    </lineage>
</organism>
<dbReference type="KEGG" id="cjt:EG359_09480"/>
<accession>A0A1N7I3V2</accession>
<feature type="transmembrane region" description="Helical" evidence="6">
    <location>
        <begin position="149"/>
        <end position="168"/>
    </location>
</feature>
<dbReference type="GO" id="GO:0005886">
    <property type="term" value="C:plasma membrane"/>
    <property type="evidence" value="ECO:0007669"/>
    <property type="project" value="UniProtKB-SubCell"/>
</dbReference>
<dbReference type="STRING" id="112234.SAMN05421768_102543"/>
<evidence type="ECO:0000256" key="2">
    <source>
        <dbReference type="ARBA" id="ARBA00022475"/>
    </source>
</evidence>
<feature type="transmembrane region" description="Helical" evidence="6">
    <location>
        <begin position="390"/>
        <end position="411"/>
    </location>
</feature>
<evidence type="ECO:0000313" key="10">
    <source>
        <dbReference type="Proteomes" id="UP000279541"/>
    </source>
</evidence>
<evidence type="ECO:0000313" key="7">
    <source>
        <dbReference type="EMBL" id="AZA99836.1"/>
    </source>
</evidence>
<feature type="transmembrane region" description="Helical" evidence="6">
    <location>
        <begin position="115"/>
        <end position="137"/>
    </location>
</feature>
<evidence type="ECO:0000313" key="9">
    <source>
        <dbReference type="Proteomes" id="UP000186106"/>
    </source>
</evidence>
<keyword evidence="10" id="KW-1185">Reference proteome</keyword>
<protein>
    <submittedName>
        <fullName evidence="8">Membrane protein involved in the export of O-antigen and teichoic acid</fullName>
    </submittedName>
</protein>
<dbReference type="Proteomes" id="UP000279541">
    <property type="component" value="Chromosome"/>
</dbReference>
<name>A0A1N7I3V2_9FLAO</name>